<feature type="compositionally biased region" description="Polar residues" evidence="1">
    <location>
        <begin position="287"/>
        <end position="320"/>
    </location>
</feature>
<feature type="compositionally biased region" description="Basic and acidic residues" evidence="1">
    <location>
        <begin position="30"/>
        <end position="63"/>
    </location>
</feature>
<name>A0A6P8ICN2_ACTTE</name>
<keyword evidence="2" id="KW-0732">Signal</keyword>
<feature type="chain" id="PRO_5027857234" evidence="2">
    <location>
        <begin position="21"/>
        <end position="342"/>
    </location>
</feature>
<feature type="region of interest" description="Disordered" evidence="1">
    <location>
        <begin position="272"/>
        <end position="320"/>
    </location>
</feature>
<feature type="region of interest" description="Disordered" evidence="1">
    <location>
        <begin position="22"/>
        <end position="126"/>
    </location>
</feature>
<feature type="compositionally biased region" description="Basic residues" evidence="1">
    <location>
        <begin position="64"/>
        <end position="73"/>
    </location>
</feature>
<dbReference type="Proteomes" id="UP000515163">
    <property type="component" value="Unplaced"/>
</dbReference>
<dbReference type="AlphaFoldDB" id="A0A6P8ICN2"/>
<gene>
    <name evidence="4" type="primary">LOC116299047</name>
</gene>
<dbReference type="OrthoDB" id="5984622at2759"/>
<evidence type="ECO:0000313" key="4">
    <source>
        <dbReference type="RefSeq" id="XP_031563532.1"/>
    </source>
</evidence>
<proteinExistence type="predicted"/>
<feature type="signal peptide" evidence="2">
    <location>
        <begin position="1"/>
        <end position="20"/>
    </location>
</feature>
<feature type="region of interest" description="Disordered" evidence="1">
    <location>
        <begin position="162"/>
        <end position="212"/>
    </location>
</feature>
<organism evidence="3 4">
    <name type="scientific">Actinia tenebrosa</name>
    <name type="common">Australian red waratah sea anemone</name>
    <dbReference type="NCBI Taxonomy" id="6105"/>
    <lineage>
        <taxon>Eukaryota</taxon>
        <taxon>Metazoa</taxon>
        <taxon>Cnidaria</taxon>
        <taxon>Anthozoa</taxon>
        <taxon>Hexacorallia</taxon>
        <taxon>Actiniaria</taxon>
        <taxon>Actiniidae</taxon>
        <taxon>Actinia</taxon>
    </lineage>
</organism>
<keyword evidence="3" id="KW-1185">Reference proteome</keyword>
<accession>A0A6P8ICN2</accession>
<feature type="compositionally biased region" description="Polar residues" evidence="1">
    <location>
        <begin position="175"/>
        <end position="204"/>
    </location>
</feature>
<protein>
    <submittedName>
        <fullName evidence="4">Uncharacterized protein LOC116299047 isoform X2</fullName>
    </submittedName>
</protein>
<sequence length="342" mass="38052">MRLSLVLALVILALIVICESKPAKKHSKSKDHAVKKSSKPAKENHSKTSNKKHETTNKSQVREKKGKIAKPKKEKPSTSKINDKKSSKAKDKTSKSKTQSKPSPKAKTEIKSDKSVKIESNLPKENLKNIPKNCDNIVQQYADGQMVMYEYKIKMARCLKADKSKKKSEVPTGDFVNTQQSMDTSVPQQQTASYYPSQDQSTLDQAQAAPAQTDAAFSQNTVYNQAAPVQQNYNYYARSNIPAAPQAQDPNQQSNAANFAPAQPQVDATKKDTLPAAPASDPFAQFMNIQSSSDTAPQPIQQRSDIPDDQSYNTIPDNQQAYFRQQYRLWSPEDDGIFPENP</sequence>
<evidence type="ECO:0000256" key="1">
    <source>
        <dbReference type="SAM" id="MobiDB-lite"/>
    </source>
</evidence>
<dbReference type="RefSeq" id="XP_031563532.1">
    <property type="nucleotide sequence ID" value="XM_031707672.1"/>
</dbReference>
<evidence type="ECO:0000256" key="2">
    <source>
        <dbReference type="SAM" id="SignalP"/>
    </source>
</evidence>
<feature type="compositionally biased region" description="Basic and acidic residues" evidence="1">
    <location>
        <begin position="74"/>
        <end position="94"/>
    </location>
</feature>
<dbReference type="GeneID" id="116299047"/>
<feature type="compositionally biased region" description="Basic and acidic residues" evidence="1">
    <location>
        <begin position="106"/>
        <end position="117"/>
    </location>
</feature>
<feature type="compositionally biased region" description="Low complexity" evidence="1">
    <location>
        <begin position="96"/>
        <end position="105"/>
    </location>
</feature>
<reference evidence="4" key="1">
    <citation type="submission" date="2025-08" db="UniProtKB">
        <authorList>
            <consortium name="RefSeq"/>
        </authorList>
    </citation>
    <scope>IDENTIFICATION</scope>
    <source>
        <tissue evidence="4">Tentacle</tissue>
    </source>
</reference>
<evidence type="ECO:0000313" key="3">
    <source>
        <dbReference type="Proteomes" id="UP000515163"/>
    </source>
</evidence>